<sequence>MLKFYFLILLLLRLKLLNSIDCDLSFRPQLARSTQLPQSYSKYPLKSSNTIQQPILQSGEIMRFLVNCSCCNETASIAEHFPTPGALFYRIFTENRYSTIISRQPNVDPVIRSRFESAGDMSTKYDECRSYPLCAVLYIPVTSNEQATNYPFWVEANLIGRSAIRVELVWINATQREQPDDIPLLSALGEKDIRKLKNNGIQRHKHFDFRIVEQGRVAGEFNATASHITVFLKPQLFYTVFDWSVLFVAGIVALSAGCSTDPEAFVRQMKRKPLTVATGLTIHLFINPLIGLVSGHASFLSPEKAYGLFITATLQVGTASLMVISLSNCHEQFALSLANLTNILNLATAPLWVHTVGTHVFKQPILLLRFCGLITLVALVQILGFLLRYVRPSVANAVVTWFSRPFLLLAAILFITLGVYINQYVFQAPQQIAYLQHVSLALLFMLTTSYTCGWIAGLILNLKVRQSRALANQVSVYQGLLAIPLLRICVPSPEGELASATALWTVFLIPVPLIYNAILKFTIRTIKSAYKAHMVRMRKRGPTAVLCADSLAAVAFTSMLLPETAEHKHKTTTTSDGLFFDEASSSTINSASVSQRRCKSTIVRPTASAIFSLQDSASDAENRERILEALARKGGVSVSEKKGRKNGGGIPRTPHHHPRSMDDACSIPGAWGGPISCGGGGVGGAVVSLPPPSSKPLF</sequence>
<evidence type="ECO:0000313" key="10">
    <source>
        <dbReference type="EMBL" id="KAL5103210.1"/>
    </source>
</evidence>
<evidence type="ECO:0000256" key="5">
    <source>
        <dbReference type="ARBA" id="ARBA00022989"/>
    </source>
</evidence>
<comment type="subcellular location">
    <subcellularLocation>
        <location evidence="1">Membrane</location>
        <topology evidence="1">Multi-pass membrane protein</topology>
    </subcellularLocation>
</comment>
<evidence type="ECO:0000256" key="8">
    <source>
        <dbReference type="SAM" id="Phobius"/>
    </source>
</evidence>
<evidence type="ECO:0000256" key="7">
    <source>
        <dbReference type="SAM" id="MobiDB-lite"/>
    </source>
</evidence>
<feature type="transmembrane region" description="Helical" evidence="8">
    <location>
        <begin position="502"/>
        <end position="523"/>
    </location>
</feature>
<reference evidence="10 11" key="1">
    <citation type="journal article" date="2022" name="Front. Cell. Infect. Microbiol.">
        <title>The Genomes of Two Strains of Taenia crassiceps the Animal Model for the Study of Human Cysticercosis.</title>
        <authorList>
            <person name="Bobes R.J."/>
            <person name="Estrada K."/>
            <person name="Rios-Valencia D.G."/>
            <person name="Calderon-Gallegos A."/>
            <person name="de la Torre P."/>
            <person name="Carrero J.C."/>
            <person name="Sanchez-Flores A."/>
            <person name="Laclette J.P."/>
        </authorList>
    </citation>
    <scope>NUCLEOTIDE SEQUENCE [LARGE SCALE GENOMIC DNA]</scope>
    <source>
        <strain evidence="10">WFUcys</strain>
    </source>
</reference>
<name>A0ABR4Q1H1_9CEST</name>
<keyword evidence="3 8" id="KW-0812">Transmembrane</keyword>
<feature type="signal peptide" evidence="9">
    <location>
        <begin position="1"/>
        <end position="19"/>
    </location>
</feature>
<dbReference type="InterPro" id="IPR004710">
    <property type="entry name" value="Bilac:Na_transpt"/>
</dbReference>
<dbReference type="PANTHER" id="PTHR10361:SF28">
    <property type="entry name" value="P3 PROTEIN-RELATED"/>
    <property type="match status" value="1"/>
</dbReference>
<feature type="transmembrane region" description="Helical" evidence="8">
    <location>
        <begin position="543"/>
        <end position="561"/>
    </location>
</feature>
<keyword evidence="6 8" id="KW-0472">Membrane</keyword>
<feature type="transmembrane region" description="Helical" evidence="8">
    <location>
        <begin position="365"/>
        <end position="386"/>
    </location>
</feature>
<dbReference type="PANTHER" id="PTHR10361">
    <property type="entry name" value="SODIUM-BILE ACID COTRANSPORTER"/>
    <property type="match status" value="1"/>
</dbReference>
<feature type="transmembrane region" description="Helical" evidence="8">
    <location>
        <begin position="274"/>
        <end position="293"/>
    </location>
</feature>
<feature type="chain" id="PRO_5046073826" evidence="9">
    <location>
        <begin position="20"/>
        <end position="698"/>
    </location>
</feature>
<evidence type="ECO:0000256" key="2">
    <source>
        <dbReference type="ARBA" id="ARBA00006528"/>
    </source>
</evidence>
<dbReference type="Pfam" id="PF01758">
    <property type="entry name" value="SBF"/>
    <property type="match status" value="1"/>
</dbReference>
<accession>A0ABR4Q1H1</accession>
<evidence type="ECO:0000256" key="4">
    <source>
        <dbReference type="ARBA" id="ARBA00022847"/>
    </source>
</evidence>
<dbReference type="Gene3D" id="1.20.1530.20">
    <property type="match status" value="1"/>
</dbReference>
<keyword evidence="4" id="KW-0769">Symport</keyword>
<evidence type="ECO:0000256" key="6">
    <source>
        <dbReference type="ARBA" id="ARBA00023136"/>
    </source>
</evidence>
<dbReference type="InterPro" id="IPR038770">
    <property type="entry name" value="Na+/solute_symporter_sf"/>
</dbReference>
<evidence type="ECO:0000256" key="3">
    <source>
        <dbReference type="ARBA" id="ARBA00022692"/>
    </source>
</evidence>
<evidence type="ECO:0000256" key="1">
    <source>
        <dbReference type="ARBA" id="ARBA00004141"/>
    </source>
</evidence>
<feature type="transmembrane region" description="Helical" evidence="8">
    <location>
        <begin position="438"/>
        <end position="462"/>
    </location>
</feature>
<feature type="transmembrane region" description="Helical" evidence="8">
    <location>
        <begin position="236"/>
        <end position="254"/>
    </location>
</feature>
<feature type="transmembrane region" description="Helical" evidence="8">
    <location>
        <begin position="406"/>
        <end position="426"/>
    </location>
</feature>
<feature type="transmembrane region" description="Helical" evidence="8">
    <location>
        <begin position="305"/>
        <end position="326"/>
    </location>
</feature>
<keyword evidence="11" id="KW-1185">Reference proteome</keyword>
<organism evidence="10 11">
    <name type="scientific">Taenia crassiceps</name>
    <dbReference type="NCBI Taxonomy" id="6207"/>
    <lineage>
        <taxon>Eukaryota</taxon>
        <taxon>Metazoa</taxon>
        <taxon>Spiralia</taxon>
        <taxon>Lophotrochozoa</taxon>
        <taxon>Platyhelminthes</taxon>
        <taxon>Cestoda</taxon>
        <taxon>Eucestoda</taxon>
        <taxon>Cyclophyllidea</taxon>
        <taxon>Taeniidae</taxon>
        <taxon>Taenia</taxon>
    </lineage>
</organism>
<keyword evidence="9" id="KW-0732">Signal</keyword>
<proteinExistence type="inferred from homology"/>
<dbReference type="Proteomes" id="UP001651158">
    <property type="component" value="Unassembled WGS sequence"/>
</dbReference>
<evidence type="ECO:0000313" key="11">
    <source>
        <dbReference type="Proteomes" id="UP001651158"/>
    </source>
</evidence>
<keyword evidence="4" id="KW-0813">Transport</keyword>
<protein>
    <submittedName>
        <fullName evidence="10">Uncharacterized protein</fullName>
    </submittedName>
</protein>
<feature type="region of interest" description="Disordered" evidence="7">
    <location>
        <begin position="634"/>
        <end position="665"/>
    </location>
</feature>
<dbReference type="InterPro" id="IPR002657">
    <property type="entry name" value="BilAc:Na_symport/Acr3"/>
</dbReference>
<dbReference type="EMBL" id="JAKROA010000019">
    <property type="protein sequence ID" value="KAL5103210.1"/>
    <property type="molecule type" value="Genomic_DNA"/>
</dbReference>
<comment type="caution">
    <text evidence="10">The sequence shown here is derived from an EMBL/GenBank/DDBJ whole genome shotgun (WGS) entry which is preliminary data.</text>
</comment>
<feature type="transmembrane region" description="Helical" evidence="8">
    <location>
        <begin position="333"/>
        <end position="353"/>
    </location>
</feature>
<feature type="transmembrane region" description="Helical" evidence="8">
    <location>
        <begin position="474"/>
        <end position="490"/>
    </location>
</feature>
<gene>
    <name evidence="10" type="ORF">TcWFU_001071</name>
</gene>
<evidence type="ECO:0000256" key="9">
    <source>
        <dbReference type="SAM" id="SignalP"/>
    </source>
</evidence>
<keyword evidence="5 8" id="KW-1133">Transmembrane helix</keyword>
<comment type="similarity">
    <text evidence="2">Belongs to the bile acid:sodium symporter (BASS) (TC 2.A.28) family.</text>
</comment>